<evidence type="ECO:0008006" key="4">
    <source>
        <dbReference type="Google" id="ProtNLM"/>
    </source>
</evidence>
<gene>
    <name evidence="2" type="ORF">ACFQS3_23100</name>
</gene>
<feature type="transmembrane region" description="Helical" evidence="1">
    <location>
        <begin position="99"/>
        <end position="121"/>
    </location>
</feature>
<evidence type="ECO:0000256" key="1">
    <source>
        <dbReference type="SAM" id="Phobius"/>
    </source>
</evidence>
<dbReference type="RefSeq" id="WP_382356247.1">
    <property type="nucleotide sequence ID" value="NZ_JBHMBP010000005.1"/>
</dbReference>
<evidence type="ECO:0000313" key="2">
    <source>
        <dbReference type="EMBL" id="MFC6960088.1"/>
    </source>
</evidence>
<keyword evidence="1" id="KW-0812">Transmembrane</keyword>
<feature type="transmembrane region" description="Helical" evidence="1">
    <location>
        <begin position="72"/>
        <end position="92"/>
    </location>
</feature>
<feature type="transmembrane region" description="Helical" evidence="1">
    <location>
        <begin position="16"/>
        <end position="36"/>
    </location>
</feature>
<accession>A0ABW2DGX6</accession>
<keyword evidence="3" id="KW-1185">Reference proteome</keyword>
<proteinExistence type="predicted"/>
<dbReference type="EMBL" id="JBHSYS010000005">
    <property type="protein sequence ID" value="MFC6960088.1"/>
    <property type="molecule type" value="Genomic_DNA"/>
</dbReference>
<comment type="caution">
    <text evidence="2">The sequence shown here is derived from an EMBL/GenBank/DDBJ whole genome shotgun (WGS) entry which is preliminary data.</text>
</comment>
<keyword evidence="1" id="KW-1133">Transmembrane helix</keyword>
<keyword evidence="1" id="KW-0472">Membrane</keyword>
<organism evidence="2 3">
    <name type="scientific">Glycomyces mayteni</name>
    <dbReference type="NCBI Taxonomy" id="543887"/>
    <lineage>
        <taxon>Bacteria</taxon>
        <taxon>Bacillati</taxon>
        <taxon>Actinomycetota</taxon>
        <taxon>Actinomycetes</taxon>
        <taxon>Glycomycetales</taxon>
        <taxon>Glycomycetaceae</taxon>
        <taxon>Glycomyces</taxon>
    </lineage>
</organism>
<name>A0ABW2DGX6_9ACTN</name>
<feature type="transmembrane region" description="Helical" evidence="1">
    <location>
        <begin position="156"/>
        <end position="173"/>
    </location>
</feature>
<dbReference type="Proteomes" id="UP001596470">
    <property type="component" value="Unassembled WGS sequence"/>
</dbReference>
<reference evidence="3" key="1">
    <citation type="journal article" date="2019" name="Int. J. Syst. Evol. Microbiol.">
        <title>The Global Catalogue of Microorganisms (GCM) 10K type strain sequencing project: providing services to taxonomists for standard genome sequencing and annotation.</title>
        <authorList>
            <consortium name="The Broad Institute Genomics Platform"/>
            <consortium name="The Broad Institute Genome Sequencing Center for Infectious Disease"/>
            <person name="Wu L."/>
            <person name="Ma J."/>
        </authorList>
    </citation>
    <scope>NUCLEOTIDE SEQUENCE [LARGE SCALE GENOMIC DNA]</scope>
    <source>
        <strain evidence="3">KACC 12634</strain>
    </source>
</reference>
<sequence>MSASDTTGGTSKPGAVIALCAAALLFAALVVVKIGLFADFRSDSSDGCFTEQNPQFVTACEQLAPASWFAPYLLSIVAYAVFAALFAAAAVLTARARPAAAAFTLVTTITAIVLAVLPGILDLGWRFAVATSTEGDKWVAEYVRDHAPTWYGPAEATALVIAALCAIAATVLLRRRASAQ</sequence>
<evidence type="ECO:0000313" key="3">
    <source>
        <dbReference type="Proteomes" id="UP001596470"/>
    </source>
</evidence>
<protein>
    <recommendedName>
        <fullName evidence="4">Integral membrane protein</fullName>
    </recommendedName>
</protein>